<sequence length="167" mass="19380">MPRRKTRRKAGNAKLSRDDDEQLDLTVSELELTEVLVLETAHVYEKMSELEAVLQEIREFRRKTAKSFNDIKEDLGKRNRRIDEAERQIEDTEERVQSVEEVACELIKLQRQLQEKQTDQERSARRVDIRLHGVKEGAENGAESMSVFGGSGQCGEHYFFQSLTRVV</sequence>
<name>A0ABV0QRR9_9TELE</name>
<comment type="caution">
    <text evidence="2">The sequence shown here is derived from an EMBL/GenBank/DDBJ whole genome shotgun (WGS) entry which is preliminary data.</text>
</comment>
<keyword evidence="3" id="KW-1185">Reference proteome</keyword>
<dbReference type="EMBL" id="JAHRIN010019749">
    <property type="protein sequence ID" value="MEQ2198529.1"/>
    <property type="molecule type" value="Genomic_DNA"/>
</dbReference>
<organism evidence="2 3">
    <name type="scientific">Xenoophorus captivus</name>
    <dbReference type="NCBI Taxonomy" id="1517983"/>
    <lineage>
        <taxon>Eukaryota</taxon>
        <taxon>Metazoa</taxon>
        <taxon>Chordata</taxon>
        <taxon>Craniata</taxon>
        <taxon>Vertebrata</taxon>
        <taxon>Euteleostomi</taxon>
        <taxon>Actinopterygii</taxon>
        <taxon>Neopterygii</taxon>
        <taxon>Teleostei</taxon>
        <taxon>Neoteleostei</taxon>
        <taxon>Acanthomorphata</taxon>
        <taxon>Ovalentaria</taxon>
        <taxon>Atherinomorphae</taxon>
        <taxon>Cyprinodontiformes</taxon>
        <taxon>Goodeidae</taxon>
        <taxon>Xenoophorus</taxon>
    </lineage>
</organism>
<dbReference type="Gene3D" id="3.90.20.10">
    <property type="match status" value="1"/>
</dbReference>
<reference evidence="2 3" key="1">
    <citation type="submission" date="2021-06" db="EMBL/GenBank/DDBJ databases">
        <authorList>
            <person name="Palmer J.M."/>
        </authorList>
    </citation>
    <scope>NUCLEOTIDE SEQUENCE [LARGE SCALE GENOMIC DNA]</scope>
    <source>
        <strain evidence="2 3">XC_2019</strain>
        <tissue evidence="2">Muscle</tissue>
    </source>
</reference>
<proteinExistence type="predicted"/>
<keyword evidence="1" id="KW-0175">Coiled coil</keyword>
<evidence type="ECO:0000256" key="1">
    <source>
        <dbReference type="SAM" id="Coils"/>
    </source>
</evidence>
<gene>
    <name evidence="2" type="ORF">XENOCAPTIV_014183</name>
</gene>
<dbReference type="Proteomes" id="UP001434883">
    <property type="component" value="Unassembled WGS sequence"/>
</dbReference>
<feature type="coiled-coil region" evidence="1">
    <location>
        <begin position="68"/>
        <end position="126"/>
    </location>
</feature>
<evidence type="ECO:0000313" key="2">
    <source>
        <dbReference type="EMBL" id="MEQ2198529.1"/>
    </source>
</evidence>
<evidence type="ECO:0000313" key="3">
    <source>
        <dbReference type="Proteomes" id="UP001434883"/>
    </source>
</evidence>
<protein>
    <submittedName>
        <fullName evidence="2">Uncharacterized protein</fullName>
    </submittedName>
</protein>
<accession>A0ABV0QRR9</accession>